<evidence type="ECO:0000313" key="3">
    <source>
        <dbReference type="Proteomes" id="UP000326678"/>
    </source>
</evidence>
<dbReference type="InterPro" id="IPR027417">
    <property type="entry name" value="P-loop_NTPase"/>
</dbReference>
<evidence type="ECO:0000259" key="1">
    <source>
        <dbReference type="SMART" id="SM00382"/>
    </source>
</evidence>
<name>A0A5P8WBD9_9NOSO</name>
<accession>A0A5P8WBD9</accession>
<dbReference type="SUPFAM" id="SSF52540">
    <property type="entry name" value="P-loop containing nucleoside triphosphate hydrolases"/>
    <property type="match status" value="1"/>
</dbReference>
<dbReference type="Pfam" id="PF26355">
    <property type="entry name" value="HTH_VMAP-M9"/>
    <property type="match status" value="1"/>
</dbReference>
<dbReference type="InterPro" id="IPR058651">
    <property type="entry name" value="HTH_VMAP-M9"/>
</dbReference>
<gene>
    <name evidence="2" type="ORF">GXM_07365</name>
</gene>
<dbReference type="SMART" id="SM00382">
    <property type="entry name" value="AAA"/>
    <property type="match status" value="1"/>
</dbReference>
<dbReference type="InterPro" id="IPR002182">
    <property type="entry name" value="NB-ARC"/>
</dbReference>
<protein>
    <submittedName>
        <fullName evidence="2">NACHT domain-containing protein</fullName>
    </submittedName>
</protein>
<sequence>MGIYCVKMINTVTVFSTESQFQAPTHSSLNQTGQESPKVLFTVKVTFELALAVVNKLVFAKKGRCLSEAEILVMKGAWDDDDYEEIASNSSYSPNYLKGGIARRLWDMLSETIGNGERVGKKNLRDFLEQVTEEYYAQSASKEEHNFPGNDLIQVLGGQLPDVSSFYGRVKELTLLKELIAKQRCISLVGVAGIGKTALAAKLLAEVSAESQPRFDYLIWKSVAHAPLLQDLVTELLNIIEPLETPSSSPKYTQAMITMLLKQMQSRRCLVVLDESEALFQTKNLEQRLDYRLFFRRLVEEQHQSCLLLTNRILLDELNDLIVAKRPLRFFRIEGLDEDAAMQFLSEKGLTDTEKCHQLIQTYRGNPSELEAVIERINHFFSGSTQVFFQNPTTLVSSKFEAMLNHVFGHVLTEIERKILIYTAEEIVSTTEFISFAKLLSDIRQRQKTSVSTLELIKALENLEKQSLIESSKNPVTKEISFTLQPVIKKYILTDPQGLVRVSDALPNLAVAS</sequence>
<dbReference type="GO" id="GO:0043531">
    <property type="term" value="F:ADP binding"/>
    <property type="evidence" value="ECO:0007669"/>
    <property type="project" value="InterPro"/>
</dbReference>
<dbReference type="Proteomes" id="UP000326678">
    <property type="component" value="Chromosome Gxm2"/>
</dbReference>
<dbReference type="Pfam" id="PF00931">
    <property type="entry name" value="NB-ARC"/>
    <property type="match status" value="1"/>
</dbReference>
<dbReference type="AlphaFoldDB" id="A0A5P8WBD9"/>
<dbReference type="InterPro" id="IPR003593">
    <property type="entry name" value="AAA+_ATPase"/>
</dbReference>
<dbReference type="EMBL" id="CP045227">
    <property type="protein sequence ID" value="QFS49871.1"/>
    <property type="molecule type" value="Genomic_DNA"/>
</dbReference>
<organism evidence="2 3">
    <name type="scientific">Nostoc sphaeroides CCNUC1</name>
    <dbReference type="NCBI Taxonomy" id="2653204"/>
    <lineage>
        <taxon>Bacteria</taxon>
        <taxon>Bacillati</taxon>
        <taxon>Cyanobacteriota</taxon>
        <taxon>Cyanophyceae</taxon>
        <taxon>Nostocales</taxon>
        <taxon>Nostocaceae</taxon>
        <taxon>Nostoc</taxon>
    </lineage>
</organism>
<feature type="domain" description="AAA+ ATPase" evidence="1">
    <location>
        <begin position="182"/>
        <end position="334"/>
    </location>
</feature>
<proteinExistence type="predicted"/>
<keyword evidence="3" id="KW-1185">Reference proteome</keyword>
<reference evidence="2 3" key="1">
    <citation type="submission" date="2019-10" db="EMBL/GenBank/DDBJ databases">
        <title>Genomic and transcriptomic insights into the perfect genentic adaptation of a filamentous nitrogen-fixing cyanobacterium to rice fields.</title>
        <authorList>
            <person name="Chen Z."/>
        </authorList>
    </citation>
    <scope>NUCLEOTIDE SEQUENCE [LARGE SCALE GENOMIC DNA]</scope>
    <source>
        <strain evidence="2">CCNUC1</strain>
    </source>
</reference>
<dbReference type="KEGG" id="nsh:GXM_07365"/>
<dbReference type="Gene3D" id="3.40.50.300">
    <property type="entry name" value="P-loop containing nucleotide triphosphate hydrolases"/>
    <property type="match status" value="1"/>
</dbReference>
<evidence type="ECO:0000313" key="2">
    <source>
        <dbReference type="EMBL" id="QFS49871.1"/>
    </source>
</evidence>